<dbReference type="InterPro" id="IPR050259">
    <property type="entry name" value="SDR"/>
</dbReference>
<dbReference type="HOGENOM" id="CLU_010194_1_2_12"/>
<evidence type="ECO:0000313" key="2">
    <source>
        <dbReference type="EMBL" id="AEE17658.1"/>
    </source>
</evidence>
<dbReference type="Pfam" id="PF13561">
    <property type="entry name" value="adh_short_C2"/>
    <property type="match status" value="1"/>
</dbReference>
<accession>F4LL84</accession>
<evidence type="ECO:0000313" key="3">
    <source>
        <dbReference type="Proteomes" id="UP000006546"/>
    </source>
</evidence>
<dbReference type="PANTHER" id="PTHR42879">
    <property type="entry name" value="3-OXOACYL-(ACYL-CARRIER-PROTEIN) REDUCTASE"/>
    <property type="match status" value="1"/>
</dbReference>
<keyword evidence="3" id="KW-1185">Reference proteome</keyword>
<dbReference type="PRINTS" id="PR00081">
    <property type="entry name" value="GDHRDH"/>
</dbReference>
<name>F4LL84_TREBD</name>
<dbReference type="OrthoDB" id="358177at2"/>
<dbReference type="STRING" id="906968.Trebr_2249"/>
<dbReference type="KEGG" id="tbe:Trebr_2249"/>
<reference evidence="3" key="1">
    <citation type="submission" date="2011-04" db="EMBL/GenBank/DDBJ databases">
        <title>The complete genome of Treponema brennaborense DSM 12168.</title>
        <authorList>
            <person name="Lucas S."/>
            <person name="Han J."/>
            <person name="Lapidus A."/>
            <person name="Bruce D."/>
            <person name="Goodwin L."/>
            <person name="Pitluck S."/>
            <person name="Peters L."/>
            <person name="Kyrpides N."/>
            <person name="Mavromatis K."/>
            <person name="Ivanova N."/>
            <person name="Mikhailova N."/>
            <person name="Pagani I."/>
            <person name="Teshima H."/>
            <person name="Detter J.C."/>
            <person name="Tapia R."/>
            <person name="Han C."/>
            <person name="Land M."/>
            <person name="Hauser L."/>
            <person name="Markowitz V."/>
            <person name="Cheng J.-F."/>
            <person name="Hugenholtz P."/>
            <person name="Woyke T."/>
            <person name="Wu D."/>
            <person name="Gronow S."/>
            <person name="Wellnitz S."/>
            <person name="Brambilla E."/>
            <person name="Klenk H.-P."/>
            <person name="Eisen J.A."/>
        </authorList>
    </citation>
    <scope>NUCLEOTIDE SEQUENCE [LARGE SCALE GENOMIC DNA]</scope>
    <source>
        <strain evidence="3">DSM 12168 / CIP 105900 / DD5/3</strain>
    </source>
</reference>
<dbReference type="InterPro" id="IPR036291">
    <property type="entry name" value="NAD(P)-bd_dom_sf"/>
</dbReference>
<evidence type="ECO:0000256" key="1">
    <source>
        <dbReference type="ARBA" id="ARBA00006484"/>
    </source>
</evidence>
<dbReference type="EMBL" id="CP002696">
    <property type="protein sequence ID" value="AEE17658.1"/>
    <property type="molecule type" value="Genomic_DNA"/>
</dbReference>
<comment type="similarity">
    <text evidence="1">Belongs to the short-chain dehydrogenases/reductases (SDR) family.</text>
</comment>
<dbReference type="PANTHER" id="PTHR42879:SF2">
    <property type="entry name" value="3-OXOACYL-[ACYL-CARRIER-PROTEIN] REDUCTASE FABG"/>
    <property type="match status" value="1"/>
</dbReference>
<dbReference type="eggNOG" id="COG1028">
    <property type="taxonomic scope" value="Bacteria"/>
</dbReference>
<dbReference type="InterPro" id="IPR002347">
    <property type="entry name" value="SDR_fam"/>
</dbReference>
<dbReference type="AlphaFoldDB" id="F4LL84"/>
<sequence length="244" mass="25583">MCTFKDRRAVIIGGSGGIGARVARLLAREGAALTVHGGSDSARFAALCAELAASVPVQPLTQRFSAALLPQLESSAVYDAVRSADILCVCTGPFLQKPLDRMSCADWIDVAALNYTLPGCLVSAALPHMQEKRWGRIMLMGGTRTHVINAFRTNAAYGGAKTAVCSLVKSVAASYAAFGISCNAVLPGFTDTEYQPDSLKAVLARKMPTGAMIAPEAIAEAVLFLLKTPEINGALLNVDAGWVP</sequence>
<dbReference type="Gene3D" id="3.40.50.720">
    <property type="entry name" value="NAD(P)-binding Rossmann-like Domain"/>
    <property type="match status" value="1"/>
</dbReference>
<dbReference type="Proteomes" id="UP000006546">
    <property type="component" value="Chromosome"/>
</dbReference>
<dbReference type="CDD" id="cd05233">
    <property type="entry name" value="SDR_c"/>
    <property type="match status" value="1"/>
</dbReference>
<proteinExistence type="inferred from homology"/>
<protein>
    <submittedName>
        <fullName evidence="2">Short-chain dehydrogenase/reductase SDR</fullName>
    </submittedName>
</protein>
<organism evidence="2 3">
    <name type="scientific">Treponema brennaborense (strain DSM 12168 / CIP 105900 / DD5/3)</name>
    <dbReference type="NCBI Taxonomy" id="906968"/>
    <lineage>
        <taxon>Bacteria</taxon>
        <taxon>Pseudomonadati</taxon>
        <taxon>Spirochaetota</taxon>
        <taxon>Spirochaetia</taxon>
        <taxon>Spirochaetales</taxon>
        <taxon>Treponemataceae</taxon>
        <taxon>Treponema</taxon>
    </lineage>
</organism>
<gene>
    <name evidence="2" type="ordered locus">Trebr_2249</name>
</gene>
<dbReference type="SUPFAM" id="SSF51735">
    <property type="entry name" value="NAD(P)-binding Rossmann-fold domains"/>
    <property type="match status" value="1"/>
</dbReference>
<dbReference type="RefSeq" id="WP_013759359.1">
    <property type="nucleotide sequence ID" value="NC_015500.1"/>
</dbReference>